<gene>
    <name evidence="8" type="ORF">EEDITHA_LOCUS29</name>
</gene>
<evidence type="ECO:0000259" key="7">
    <source>
        <dbReference type="Pfam" id="PF00135"/>
    </source>
</evidence>
<dbReference type="EC" id="3.1.1.-" evidence="6"/>
<dbReference type="PANTHER" id="PTHR43142:SF1">
    <property type="entry name" value="CARBOXYLIC ESTER HYDROLASE"/>
    <property type="match status" value="1"/>
</dbReference>
<keyword evidence="9" id="KW-1185">Reference proteome</keyword>
<comment type="similarity">
    <text evidence="1 6">Belongs to the type-B carboxylesterase/lipase family.</text>
</comment>
<evidence type="ECO:0000256" key="6">
    <source>
        <dbReference type="RuleBase" id="RU361235"/>
    </source>
</evidence>
<organism evidence="8 9">
    <name type="scientific">Euphydryas editha</name>
    <name type="common">Edith's checkerspot</name>
    <dbReference type="NCBI Taxonomy" id="104508"/>
    <lineage>
        <taxon>Eukaryota</taxon>
        <taxon>Metazoa</taxon>
        <taxon>Ecdysozoa</taxon>
        <taxon>Arthropoda</taxon>
        <taxon>Hexapoda</taxon>
        <taxon>Insecta</taxon>
        <taxon>Pterygota</taxon>
        <taxon>Neoptera</taxon>
        <taxon>Endopterygota</taxon>
        <taxon>Lepidoptera</taxon>
        <taxon>Glossata</taxon>
        <taxon>Ditrysia</taxon>
        <taxon>Papilionoidea</taxon>
        <taxon>Nymphalidae</taxon>
        <taxon>Nymphalinae</taxon>
        <taxon>Euphydryas</taxon>
    </lineage>
</organism>
<dbReference type="Proteomes" id="UP001153954">
    <property type="component" value="Unassembled WGS sequence"/>
</dbReference>
<dbReference type="PANTHER" id="PTHR43142">
    <property type="entry name" value="CARBOXYLIC ESTER HYDROLASE"/>
    <property type="match status" value="1"/>
</dbReference>
<evidence type="ECO:0000256" key="5">
    <source>
        <dbReference type="ARBA" id="ARBA00023180"/>
    </source>
</evidence>
<accession>A0AAU9TCX9</accession>
<evidence type="ECO:0000256" key="2">
    <source>
        <dbReference type="ARBA" id="ARBA00022487"/>
    </source>
</evidence>
<evidence type="ECO:0000256" key="3">
    <source>
        <dbReference type="ARBA" id="ARBA00022801"/>
    </source>
</evidence>
<proteinExistence type="inferred from homology"/>
<feature type="chain" id="PRO_5043097902" description="Carboxylic ester hydrolase" evidence="6">
    <location>
        <begin position="17"/>
        <end position="531"/>
    </location>
</feature>
<comment type="caution">
    <text evidence="8">The sequence shown here is derived from an EMBL/GenBank/DDBJ whole genome shotgun (WGS) entry which is preliminary data.</text>
</comment>
<evidence type="ECO:0000256" key="1">
    <source>
        <dbReference type="ARBA" id="ARBA00005964"/>
    </source>
</evidence>
<dbReference type="InterPro" id="IPR019826">
    <property type="entry name" value="Carboxylesterase_B_AS"/>
</dbReference>
<dbReference type="EMBL" id="CAKOGL010000001">
    <property type="protein sequence ID" value="CAH2083287.1"/>
    <property type="molecule type" value="Genomic_DNA"/>
</dbReference>
<keyword evidence="3 6" id="KW-0378">Hydrolase</keyword>
<dbReference type="PROSITE" id="PS00122">
    <property type="entry name" value="CARBOXYLESTERASE_B_1"/>
    <property type="match status" value="1"/>
</dbReference>
<protein>
    <recommendedName>
        <fullName evidence="6">Carboxylic ester hydrolase</fullName>
        <ecNumber evidence="6">3.1.1.-</ecNumber>
    </recommendedName>
</protein>
<dbReference type="InterPro" id="IPR002018">
    <property type="entry name" value="CarbesteraseB"/>
</dbReference>
<evidence type="ECO:0000313" key="8">
    <source>
        <dbReference type="EMBL" id="CAH2083287.1"/>
    </source>
</evidence>
<dbReference type="Gene3D" id="3.40.50.1820">
    <property type="entry name" value="alpha/beta hydrolase"/>
    <property type="match status" value="1"/>
</dbReference>
<keyword evidence="6" id="KW-0732">Signal</keyword>
<keyword evidence="2" id="KW-0719">Serine esterase</keyword>
<dbReference type="AlphaFoldDB" id="A0AAU9TCX9"/>
<feature type="signal peptide" evidence="6">
    <location>
        <begin position="1"/>
        <end position="16"/>
    </location>
</feature>
<dbReference type="GO" id="GO:0052689">
    <property type="term" value="F:carboxylic ester hydrolase activity"/>
    <property type="evidence" value="ECO:0007669"/>
    <property type="project" value="UniProtKB-KW"/>
</dbReference>
<evidence type="ECO:0000256" key="4">
    <source>
        <dbReference type="ARBA" id="ARBA00023157"/>
    </source>
</evidence>
<sequence length="531" mass="60650">MFWTIFVIILFDYVKGDLDLTVATTQGGIKGFRDGENTIYLGIPYATVNRDNPFGIAQPYRKFHLLYEAFEDPPACPQMLNGEAIGDLDCLRLNIFAPNKASVRNKLPVIVWLYGGAFSTGYTKRYKFGAGKLIKRDVIVVTLNYRLGPYGFMCLDTPQIPGNQGIKDQLIAMKWVKNNIKFFGGDVDKITLMGESAGAASVEAHLLSKQEKLYNQVILQSGTMLKPGNIMESNVDAPLKISEELGFKTDNITKALEFLTNSDPKTVILATSKLSINLKVCIEKKFNNVENILTDRPYNLEIPKIKDMKVLAGFNSREGLVMNARNPSEYINNTNFFRDALTNIFEYDKEFETMVNIVRNFYIGDAELNEKVRNDIIEFQSDFFYNFPLQWCLDRFLDNGAGNIYQYMFSYEGSLNYIKNVLNISLDGACHGDELGYLFDMNEDETPSVEDQKVIDRITTLWTNFAKYGNPTPVKTDLLPVTWQPISEDTVPYLNIGSDVTMWSRPFKRRLTFWKLFLIANQRRLKGFRHE</sequence>
<dbReference type="SUPFAM" id="SSF53474">
    <property type="entry name" value="alpha/beta-Hydrolases"/>
    <property type="match status" value="1"/>
</dbReference>
<name>A0AAU9TCX9_EUPED</name>
<feature type="domain" description="Carboxylesterase type B" evidence="7">
    <location>
        <begin position="20"/>
        <end position="514"/>
    </location>
</feature>
<evidence type="ECO:0000313" key="9">
    <source>
        <dbReference type="Proteomes" id="UP001153954"/>
    </source>
</evidence>
<dbReference type="InterPro" id="IPR029058">
    <property type="entry name" value="AB_hydrolase_fold"/>
</dbReference>
<keyword evidence="4" id="KW-1015">Disulfide bond</keyword>
<keyword evidence="5" id="KW-0325">Glycoprotein</keyword>
<reference evidence="8" key="1">
    <citation type="submission" date="2022-03" db="EMBL/GenBank/DDBJ databases">
        <authorList>
            <person name="Tunstrom K."/>
        </authorList>
    </citation>
    <scope>NUCLEOTIDE SEQUENCE</scope>
</reference>
<dbReference type="Pfam" id="PF00135">
    <property type="entry name" value="COesterase"/>
    <property type="match status" value="1"/>
</dbReference>